<accession>A0ACB7XAN8</accession>
<name>A0ACB7XAN8_9ERIC</name>
<gene>
    <name evidence="1" type="ORF">Vadar_017474</name>
</gene>
<protein>
    <submittedName>
        <fullName evidence="1">Uncharacterized protein</fullName>
    </submittedName>
</protein>
<sequence>MVASGFDGGGGNRGRCGGRRWSINWNSLEEEPTRTIGDFVVAEIYCNNCGYPLGLQFIEILNDLENLVKENYFLLHLSKLLKWDGYQIVDPFQVEVGPNPVEVEDDEAGPNPVEVEDDGDDNDN</sequence>
<keyword evidence="2" id="KW-1185">Reference proteome</keyword>
<comment type="caution">
    <text evidence="1">The sequence shown here is derived from an EMBL/GenBank/DDBJ whole genome shotgun (WGS) entry which is preliminary data.</text>
</comment>
<evidence type="ECO:0000313" key="2">
    <source>
        <dbReference type="Proteomes" id="UP000828048"/>
    </source>
</evidence>
<organism evidence="1 2">
    <name type="scientific">Vaccinium darrowii</name>
    <dbReference type="NCBI Taxonomy" id="229202"/>
    <lineage>
        <taxon>Eukaryota</taxon>
        <taxon>Viridiplantae</taxon>
        <taxon>Streptophyta</taxon>
        <taxon>Embryophyta</taxon>
        <taxon>Tracheophyta</taxon>
        <taxon>Spermatophyta</taxon>
        <taxon>Magnoliopsida</taxon>
        <taxon>eudicotyledons</taxon>
        <taxon>Gunneridae</taxon>
        <taxon>Pentapetalae</taxon>
        <taxon>asterids</taxon>
        <taxon>Ericales</taxon>
        <taxon>Ericaceae</taxon>
        <taxon>Vaccinioideae</taxon>
        <taxon>Vaccinieae</taxon>
        <taxon>Vaccinium</taxon>
    </lineage>
</organism>
<evidence type="ECO:0000313" key="1">
    <source>
        <dbReference type="EMBL" id="KAH7837745.1"/>
    </source>
</evidence>
<proteinExistence type="predicted"/>
<reference evidence="1 2" key="1">
    <citation type="journal article" date="2021" name="Hortic Res">
        <title>High-quality reference genome and annotation aids understanding of berry development for evergreen blueberry (Vaccinium darrowii).</title>
        <authorList>
            <person name="Yu J."/>
            <person name="Hulse-Kemp A.M."/>
            <person name="Babiker E."/>
            <person name="Staton M."/>
        </authorList>
    </citation>
    <scope>NUCLEOTIDE SEQUENCE [LARGE SCALE GENOMIC DNA]</scope>
    <source>
        <strain evidence="2">cv. NJ 8807/NJ 8810</strain>
        <tissue evidence="1">Young leaf</tissue>
    </source>
</reference>
<dbReference type="EMBL" id="CM037156">
    <property type="protein sequence ID" value="KAH7837745.1"/>
    <property type="molecule type" value="Genomic_DNA"/>
</dbReference>
<dbReference type="Proteomes" id="UP000828048">
    <property type="component" value="Chromosome 6"/>
</dbReference>